<sequence>MRRTIRAVLFDVDDTLIDYAGAEYDGIVSYLRSLGVEVDINVAAARFGELQEFHFKRFLAGRTDYVGQARSLAKDMIAWMKVRSTGDPYRWFLGYRERYEASLRLFPDVLDGLASLGNVPLGIVSNSDTAFSRVKLQRVGLLSRFNCVVGVDAAGVSKPHPRIFHTGCAALGYPPAVTAYVGDNKLGDAVAADAAGLLGVWVNRSGAGGDGLTDLRQLAATLELDSGPAATPPQRQGRPDWRKPLAPHSV</sequence>
<dbReference type="AlphaFoldDB" id="A0A1C4VKJ1"/>
<dbReference type="InterPro" id="IPR036412">
    <property type="entry name" value="HAD-like_sf"/>
</dbReference>
<evidence type="ECO:0000256" key="1">
    <source>
        <dbReference type="ARBA" id="ARBA00001946"/>
    </source>
</evidence>
<comment type="cofactor">
    <cofactor evidence="1">
        <name>Mg(2+)</name>
        <dbReference type="ChEBI" id="CHEBI:18420"/>
    </cofactor>
</comment>
<dbReference type="PANTHER" id="PTHR46470:SF4">
    <property type="entry name" value="5-AMINO-6-(5-PHOSPHO-D-RIBITYLAMINO)URACIL PHOSPHATASE YIGB"/>
    <property type="match status" value="1"/>
</dbReference>
<evidence type="ECO:0000256" key="4">
    <source>
        <dbReference type="SAM" id="MobiDB-lite"/>
    </source>
</evidence>
<dbReference type="InParanoid" id="A0A1C4VKJ1"/>
<evidence type="ECO:0000256" key="3">
    <source>
        <dbReference type="ARBA" id="ARBA00022842"/>
    </source>
</evidence>
<dbReference type="PRINTS" id="PR00413">
    <property type="entry name" value="HADHALOGNASE"/>
</dbReference>
<reference evidence="6" key="1">
    <citation type="submission" date="2016-06" db="EMBL/GenBank/DDBJ databases">
        <authorList>
            <person name="Varghese N."/>
            <person name="Submissions Spin"/>
        </authorList>
    </citation>
    <scope>NUCLEOTIDE SEQUENCE [LARGE SCALE GENOMIC DNA]</scope>
    <source>
        <strain evidence="6">DSM 43816</strain>
    </source>
</reference>
<organism evidence="5 6">
    <name type="scientific">Micromonospora echinospora</name>
    <name type="common">Micromonospora purpurea</name>
    <dbReference type="NCBI Taxonomy" id="1877"/>
    <lineage>
        <taxon>Bacteria</taxon>
        <taxon>Bacillati</taxon>
        <taxon>Actinomycetota</taxon>
        <taxon>Actinomycetes</taxon>
        <taxon>Micromonosporales</taxon>
        <taxon>Micromonosporaceae</taxon>
        <taxon>Micromonospora</taxon>
    </lineage>
</organism>
<evidence type="ECO:0000313" key="5">
    <source>
        <dbReference type="EMBL" id="SCE84440.1"/>
    </source>
</evidence>
<accession>A0A1C4VKJ1</accession>
<dbReference type="Gene3D" id="1.20.120.1600">
    <property type="match status" value="1"/>
</dbReference>
<dbReference type="InterPro" id="IPR023214">
    <property type="entry name" value="HAD_sf"/>
</dbReference>
<dbReference type="InterPro" id="IPR006439">
    <property type="entry name" value="HAD-SF_hydro_IA"/>
</dbReference>
<keyword evidence="2 5" id="KW-0378">Hydrolase</keyword>
<keyword evidence="3" id="KW-0460">Magnesium</keyword>
<evidence type="ECO:0000256" key="2">
    <source>
        <dbReference type="ARBA" id="ARBA00022801"/>
    </source>
</evidence>
<dbReference type="Gene3D" id="3.40.50.1000">
    <property type="entry name" value="HAD superfamily/HAD-like"/>
    <property type="match status" value="1"/>
</dbReference>
<dbReference type="SUPFAM" id="SSF56784">
    <property type="entry name" value="HAD-like"/>
    <property type="match status" value="1"/>
</dbReference>
<protein>
    <submittedName>
        <fullName evidence="5">Putative hydrolase of the HAD superfamily</fullName>
    </submittedName>
</protein>
<name>A0A1C4VKJ1_MICEC</name>
<dbReference type="InterPro" id="IPR051400">
    <property type="entry name" value="HAD-like_hydrolase"/>
</dbReference>
<dbReference type="EMBL" id="LT607413">
    <property type="protein sequence ID" value="SCE84440.1"/>
    <property type="molecule type" value="Genomic_DNA"/>
</dbReference>
<dbReference type="Pfam" id="PF00702">
    <property type="entry name" value="Hydrolase"/>
    <property type="match status" value="1"/>
</dbReference>
<proteinExistence type="predicted"/>
<dbReference type="GO" id="GO:0016787">
    <property type="term" value="F:hydrolase activity"/>
    <property type="evidence" value="ECO:0007669"/>
    <property type="project" value="UniProtKB-KW"/>
</dbReference>
<dbReference type="RefSeq" id="WP_157748919.1">
    <property type="nucleotide sequence ID" value="NZ_LT607413.1"/>
</dbReference>
<dbReference type="SFLD" id="SFLDG01129">
    <property type="entry name" value="C1.5:_HAD__Beta-PGM__Phosphata"/>
    <property type="match status" value="1"/>
</dbReference>
<dbReference type="SFLD" id="SFLDS00003">
    <property type="entry name" value="Haloacid_Dehalogenase"/>
    <property type="match status" value="1"/>
</dbReference>
<feature type="region of interest" description="Disordered" evidence="4">
    <location>
        <begin position="225"/>
        <end position="250"/>
    </location>
</feature>
<evidence type="ECO:0000313" key="6">
    <source>
        <dbReference type="Proteomes" id="UP000198253"/>
    </source>
</evidence>
<gene>
    <name evidence="5" type="ORF">GA0070618_1339</name>
</gene>
<dbReference type="NCBIfam" id="TIGR01549">
    <property type="entry name" value="HAD-SF-IA-v1"/>
    <property type="match status" value="1"/>
</dbReference>
<dbReference type="PANTHER" id="PTHR46470">
    <property type="entry name" value="N-ACYLNEURAMINATE-9-PHOSPHATASE"/>
    <property type="match status" value="1"/>
</dbReference>
<keyword evidence="6" id="KW-1185">Reference proteome</keyword>
<dbReference type="GO" id="GO:0044281">
    <property type="term" value="P:small molecule metabolic process"/>
    <property type="evidence" value="ECO:0007669"/>
    <property type="project" value="UniProtKB-ARBA"/>
</dbReference>
<dbReference type="Proteomes" id="UP000198253">
    <property type="component" value="Chromosome I"/>
</dbReference>